<dbReference type="AlphaFoldDB" id="A0A8H4T5H8"/>
<evidence type="ECO:0000256" key="3">
    <source>
        <dbReference type="ARBA" id="ARBA00022630"/>
    </source>
</evidence>
<keyword evidence="8" id="KW-1185">Reference proteome</keyword>
<evidence type="ECO:0000313" key="7">
    <source>
        <dbReference type="EMBL" id="KAF4951658.1"/>
    </source>
</evidence>
<dbReference type="EMBL" id="JABFAI010000172">
    <property type="protein sequence ID" value="KAF4951658.1"/>
    <property type="molecule type" value="Genomic_DNA"/>
</dbReference>
<evidence type="ECO:0000256" key="1">
    <source>
        <dbReference type="ARBA" id="ARBA00001974"/>
    </source>
</evidence>
<keyword evidence="3" id="KW-0285">Flavoprotein</keyword>
<dbReference type="InterPro" id="IPR045170">
    <property type="entry name" value="MTOX"/>
</dbReference>
<dbReference type="GO" id="GO:0050660">
    <property type="term" value="F:flavin adenine dinucleotide binding"/>
    <property type="evidence" value="ECO:0007669"/>
    <property type="project" value="InterPro"/>
</dbReference>
<gene>
    <name evidence="7" type="ORF">FGADI_7310</name>
</gene>
<evidence type="ECO:0000259" key="6">
    <source>
        <dbReference type="Pfam" id="PF01266"/>
    </source>
</evidence>
<keyword evidence="5" id="KW-0560">Oxidoreductase</keyword>
<evidence type="ECO:0000256" key="4">
    <source>
        <dbReference type="ARBA" id="ARBA00022827"/>
    </source>
</evidence>
<accession>A0A8H4T5H8</accession>
<dbReference type="SUPFAM" id="SSF51905">
    <property type="entry name" value="FAD/NAD(P)-binding domain"/>
    <property type="match status" value="1"/>
</dbReference>
<dbReference type="PANTHER" id="PTHR10961">
    <property type="entry name" value="PEROXISOMAL SARCOSINE OXIDASE"/>
    <property type="match status" value="1"/>
</dbReference>
<evidence type="ECO:0000256" key="5">
    <source>
        <dbReference type="ARBA" id="ARBA00023002"/>
    </source>
</evidence>
<dbReference type="PANTHER" id="PTHR10961:SF7">
    <property type="entry name" value="FAD DEPENDENT OXIDOREDUCTASE DOMAIN-CONTAINING PROTEIN"/>
    <property type="match status" value="1"/>
</dbReference>
<feature type="domain" description="FAD dependent oxidoreductase" evidence="6">
    <location>
        <begin position="88"/>
        <end position="160"/>
    </location>
</feature>
<dbReference type="InterPro" id="IPR036188">
    <property type="entry name" value="FAD/NAD-bd_sf"/>
</dbReference>
<dbReference type="GO" id="GO:0008115">
    <property type="term" value="F:sarcosine oxidase activity"/>
    <property type="evidence" value="ECO:0007669"/>
    <property type="project" value="TreeGrafter"/>
</dbReference>
<comment type="cofactor">
    <cofactor evidence="1">
        <name>FAD</name>
        <dbReference type="ChEBI" id="CHEBI:57692"/>
    </cofactor>
</comment>
<evidence type="ECO:0000256" key="2">
    <source>
        <dbReference type="ARBA" id="ARBA00010989"/>
    </source>
</evidence>
<dbReference type="OrthoDB" id="424974at2759"/>
<sequence length="189" mass="20556">MEQYDVVVVGLSALGSAAVYQASIKGAKVVGFESFELGHNLIYGAPEFVALASTKHSLQTTSSPVGSGKAGQDAGRNGMDLEERTWWPSERLSNELNEFLDALAPKRGEELRTITCLYTITPDRQFIISELEKHKDFILALGNAHAFKFAPAIGRVTAELALDGKTTDDISRFGFPKTPCWDGYKQGNG</sequence>
<reference evidence="7" key="1">
    <citation type="journal article" date="2020" name="BMC Genomics">
        <title>Correction to: Identification and distribution of gene clusters required for synthesis of sphingolipid metabolism inhibitors in diverse species of the filamentous fungus Fusarium.</title>
        <authorList>
            <person name="Kim H.S."/>
            <person name="Lohmar J.M."/>
            <person name="Busman M."/>
            <person name="Brown D.W."/>
            <person name="Naumann T.A."/>
            <person name="Divon H.H."/>
            <person name="Lysoe E."/>
            <person name="Uhlig S."/>
            <person name="Proctor R.H."/>
        </authorList>
    </citation>
    <scope>NUCLEOTIDE SEQUENCE</scope>
    <source>
        <strain evidence="7">NRRL 45417</strain>
    </source>
</reference>
<proteinExistence type="inferred from homology"/>
<name>A0A8H4T5H8_9HYPO</name>
<comment type="similarity">
    <text evidence="2">Belongs to the MSOX/MTOX family.</text>
</comment>
<comment type="caution">
    <text evidence="7">The sequence shown here is derived from an EMBL/GenBank/DDBJ whole genome shotgun (WGS) entry which is preliminary data.</text>
</comment>
<organism evidence="7 8">
    <name type="scientific">Fusarium gaditjirri</name>
    <dbReference type="NCBI Taxonomy" id="282569"/>
    <lineage>
        <taxon>Eukaryota</taxon>
        <taxon>Fungi</taxon>
        <taxon>Dikarya</taxon>
        <taxon>Ascomycota</taxon>
        <taxon>Pezizomycotina</taxon>
        <taxon>Sordariomycetes</taxon>
        <taxon>Hypocreomycetidae</taxon>
        <taxon>Hypocreales</taxon>
        <taxon>Nectriaceae</taxon>
        <taxon>Fusarium</taxon>
        <taxon>Fusarium nisikadoi species complex</taxon>
    </lineage>
</organism>
<keyword evidence="4" id="KW-0274">FAD</keyword>
<reference evidence="7" key="2">
    <citation type="submission" date="2020-05" db="EMBL/GenBank/DDBJ databases">
        <authorList>
            <person name="Kim H.-S."/>
            <person name="Proctor R.H."/>
            <person name="Brown D.W."/>
        </authorList>
    </citation>
    <scope>NUCLEOTIDE SEQUENCE</scope>
    <source>
        <strain evidence="7">NRRL 45417</strain>
    </source>
</reference>
<dbReference type="Pfam" id="PF01266">
    <property type="entry name" value="DAO"/>
    <property type="match status" value="1"/>
</dbReference>
<evidence type="ECO:0000313" key="8">
    <source>
        <dbReference type="Proteomes" id="UP000604273"/>
    </source>
</evidence>
<protein>
    <recommendedName>
        <fullName evidence="6">FAD dependent oxidoreductase domain-containing protein</fullName>
    </recommendedName>
</protein>
<dbReference type="Gene3D" id="3.50.50.60">
    <property type="entry name" value="FAD/NAD(P)-binding domain"/>
    <property type="match status" value="2"/>
</dbReference>
<dbReference type="Gene3D" id="3.30.9.10">
    <property type="entry name" value="D-Amino Acid Oxidase, subunit A, domain 2"/>
    <property type="match status" value="1"/>
</dbReference>
<dbReference type="Proteomes" id="UP000604273">
    <property type="component" value="Unassembled WGS sequence"/>
</dbReference>
<dbReference type="InterPro" id="IPR006076">
    <property type="entry name" value="FAD-dep_OxRdtase"/>
</dbReference>